<dbReference type="AlphaFoldDB" id="A0A2Y9A1P8"/>
<gene>
    <name evidence="1" type="ORF">BCF38_101603</name>
    <name evidence="2" type="ORF">SAMN05421539_101603</name>
</gene>
<reference evidence="1 3" key="2">
    <citation type="submission" date="2018-03" db="EMBL/GenBank/DDBJ databases">
        <title>Genomic Encyclopedia of Archaeal and Bacterial Type Strains, Phase II (KMG-II): from individual species to whole genera.</title>
        <authorList>
            <person name="Goeker M."/>
        </authorList>
    </citation>
    <scope>NUCLEOTIDE SEQUENCE [LARGE SCALE GENOMIC DNA]</scope>
    <source>
        <strain evidence="1 3">DSM 25227</strain>
    </source>
</reference>
<dbReference type="EMBL" id="QGDJ01000001">
    <property type="protein sequence ID" value="PWJ22193.1"/>
    <property type="molecule type" value="Genomic_DNA"/>
</dbReference>
<name>A0A2Y9A1P8_9RHOB</name>
<dbReference type="EMBL" id="UETC01000001">
    <property type="protein sequence ID" value="SSA38471.1"/>
    <property type="molecule type" value="Genomic_DNA"/>
</dbReference>
<dbReference type="Proteomes" id="UP000251571">
    <property type="component" value="Unassembled WGS sequence"/>
</dbReference>
<keyword evidence="3" id="KW-1185">Reference proteome</keyword>
<evidence type="ECO:0000313" key="4">
    <source>
        <dbReference type="Proteomes" id="UP000251571"/>
    </source>
</evidence>
<organism evidence="2 4">
    <name type="scientific">Jannaschia seohaensis</name>
    <dbReference type="NCBI Taxonomy" id="475081"/>
    <lineage>
        <taxon>Bacteria</taxon>
        <taxon>Pseudomonadati</taxon>
        <taxon>Pseudomonadota</taxon>
        <taxon>Alphaproteobacteria</taxon>
        <taxon>Rhodobacterales</taxon>
        <taxon>Roseobacteraceae</taxon>
        <taxon>Jannaschia</taxon>
    </lineage>
</organism>
<reference evidence="2 4" key="1">
    <citation type="submission" date="2016-10" db="EMBL/GenBank/DDBJ databases">
        <authorList>
            <person name="Cai Z."/>
        </authorList>
    </citation>
    <scope>NUCLEOTIDE SEQUENCE [LARGE SCALE GENOMIC DNA]</scope>
    <source>
        <strain evidence="2 4">DSM 25227</strain>
    </source>
</reference>
<sequence>MCFGIDGMGLGQVLAGAERTASGEKRSLMRGCPPTDLQGFGRGLGPGGPRRGLRSDLRGRLVRRVSAGFRYRRLHAIATEMCGPLAIAVLDLANITGTPHAG</sequence>
<evidence type="ECO:0000313" key="3">
    <source>
        <dbReference type="Proteomes" id="UP000245839"/>
    </source>
</evidence>
<dbReference type="Proteomes" id="UP000245839">
    <property type="component" value="Unassembled WGS sequence"/>
</dbReference>
<accession>A0A2Y9A1P8</accession>
<proteinExistence type="predicted"/>
<evidence type="ECO:0000313" key="1">
    <source>
        <dbReference type="EMBL" id="PWJ22193.1"/>
    </source>
</evidence>
<protein>
    <submittedName>
        <fullName evidence="2">Uncharacterized protein</fullName>
    </submittedName>
</protein>
<evidence type="ECO:0000313" key="2">
    <source>
        <dbReference type="EMBL" id="SSA38471.1"/>
    </source>
</evidence>